<accession>A0AAD8R7P5</accession>
<feature type="region of interest" description="Disordered" evidence="3">
    <location>
        <begin position="712"/>
        <end position="756"/>
    </location>
</feature>
<evidence type="ECO:0000256" key="2">
    <source>
        <dbReference type="SAM" id="Coils"/>
    </source>
</evidence>
<dbReference type="SUPFAM" id="SSF56672">
    <property type="entry name" value="DNA/RNA polymerases"/>
    <property type="match status" value="1"/>
</dbReference>
<proteinExistence type="predicted"/>
<dbReference type="Gene3D" id="4.10.60.10">
    <property type="entry name" value="Zinc finger, CCHC-type"/>
    <property type="match status" value="1"/>
</dbReference>
<keyword evidence="1" id="KW-0862">Zinc</keyword>
<feature type="region of interest" description="Disordered" evidence="3">
    <location>
        <begin position="596"/>
        <end position="631"/>
    </location>
</feature>
<feature type="compositionally biased region" description="Basic residues" evidence="3">
    <location>
        <begin position="602"/>
        <end position="615"/>
    </location>
</feature>
<evidence type="ECO:0000313" key="6">
    <source>
        <dbReference type="Proteomes" id="UP001231189"/>
    </source>
</evidence>
<dbReference type="CDD" id="cd09272">
    <property type="entry name" value="RNase_HI_RT_Ty1"/>
    <property type="match status" value="1"/>
</dbReference>
<feature type="region of interest" description="Disordered" evidence="3">
    <location>
        <begin position="44"/>
        <end position="110"/>
    </location>
</feature>
<keyword evidence="6" id="KW-1185">Reference proteome</keyword>
<sequence length="1362" mass="153415">MSRAHPMWLYSGPKDETRVNVAELSEKELLDEVRRLTLFSQEDSIPLISPQPPFDADHLPTEIPTAPERLQDLSNDASERRDSSVPVESHTEGNINTEDDHEDPMNPEASFINPQSLADDISDTAGSFHDDDADRAAFVDAAAEKDLRVVISSLEAFASRYTSLEADKIRLQKEIESSSSKLEGAIKIVAEARQSADSLKEELEKLKEKLKDEETSRLVAEAQVNEKHDLLRQSVLSLLNAADIPVEALDKLLSNSPANALSLTLESHKLVQALLQKGKGAMARMHLMIFPKVDQNRSLGQLIDAFVVNTKEVIEVFPVPSLTDDSSGALSENDRLRRMKDRIAQMEKDTRSTYALAAIVRKNSKLAADAERYALAELLKATESLNYMASSINFNQFLEKEKLKSNGSNFTDWFRHVRIFLNGGNLQYVLDAPLGDPPAETETDEVKNVYMTRKTRYSQVQCAILCSLESDLQKRFEHHDPHELIKELKTIFETHAAVECYEASKHFFSCMMEEGSSISEHMLVMTGHAKKLSDLGIVIPNRLGINRVLQSLPPSYKNFVMNYNMQNMNKEFPELFGMLKAEIEIKKEHQVLMVNKTTSFKKQGKSKGKNKKSGKKAATPPVKPKSGPKPDAECYYCKEKGHWKRNCSKYLADLKSGLVKKKKEGYTFYHRSEGKIFVAKNGTFLEKEFLTKEVTGRKVELDEIEESLLVDQSSAVPENVPVPPTPATEEANDNDHETSNETATEPRRSTRDRATPDWYDPCLNVMIVDNNDKDPATYEEAMMSPDSNKWQEAMKSEMGSMYDNKVWTLVDLPDSRKAVENKWIFKRKTDADGNITVYKARLVAKGFRQIQGVDYDETFSPVAKLKSVRILLAIAAFFDYEIWQMDVKTAFLNGDIEEELYMVQPKGFVDPKNVDKVCKLQRSIYGLKQASRSWNRRFDKVIKDFGFIQCHGEACIYKKVSESSVAFLILYVDDILLIGNDIELLSSVKGYLNNSFSMKDLGEASYILGIKIYRDRSRRLIGLSQSTYLDKILKKFRMDESKKGFLPMLPGKVLSKTQGPATAEERERMSQIPYASAVGSIMYAMLCTRPDIAHAVSLTSRYQSDPGMEHWTAVKNILKYLKRTKDMFLCYGGDQELVVTSYTDASWNTDPDDSKSQSGYVFILNGAAVSWASSKQCTVAKSSTESEYIAASEASSEAVWMKRFIIELGVVPSALDPFVIYCDNMGAIANAQEPRSHKRLKHIKLRYHSIREYIEDGELSEAPPDFYTATDTTPSLSNSRGATTSAARWNGEVDVVFINNRTCDRVRRCCPFVAPEPIVIKIFYALLQAASERLPQQQEPPLVGFGISSRVSLDNPLVATVF</sequence>
<feature type="domain" description="CCHC-type" evidence="4">
    <location>
        <begin position="634"/>
        <end position="649"/>
    </location>
</feature>
<evidence type="ECO:0000259" key="4">
    <source>
        <dbReference type="PROSITE" id="PS50158"/>
    </source>
</evidence>
<reference evidence="5" key="1">
    <citation type="submission" date="2023-07" db="EMBL/GenBank/DDBJ databases">
        <title>A chromosome-level genome assembly of Lolium multiflorum.</title>
        <authorList>
            <person name="Chen Y."/>
            <person name="Copetti D."/>
            <person name="Kolliker R."/>
            <person name="Studer B."/>
        </authorList>
    </citation>
    <scope>NUCLEOTIDE SEQUENCE</scope>
    <source>
        <strain evidence="5">02402/16</strain>
        <tissue evidence="5">Leaf</tissue>
    </source>
</reference>
<feature type="coiled-coil region" evidence="2">
    <location>
        <begin position="154"/>
        <end position="223"/>
    </location>
</feature>
<feature type="compositionally biased region" description="Basic and acidic residues" evidence="3">
    <location>
        <begin position="733"/>
        <end position="755"/>
    </location>
</feature>
<dbReference type="InterPro" id="IPR043502">
    <property type="entry name" value="DNA/RNA_pol_sf"/>
</dbReference>
<dbReference type="PANTHER" id="PTHR11439:SF467">
    <property type="entry name" value="INTEGRASE CATALYTIC DOMAIN-CONTAINING PROTEIN"/>
    <property type="match status" value="1"/>
</dbReference>
<dbReference type="Proteomes" id="UP001231189">
    <property type="component" value="Unassembled WGS sequence"/>
</dbReference>
<dbReference type="GO" id="GO:0008270">
    <property type="term" value="F:zinc ion binding"/>
    <property type="evidence" value="ECO:0007669"/>
    <property type="project" value="UniProtKB-KW"/>
</dbReference>
<dbReference type="InterPro" id="IPR013103">
    <property type="entry name" value="RVT_2"/>
</dbReference>
<dbReference type="SUPFAM" id="SSF57756">
    <property type="entry name" value="Retrovirus zinc finger-like domains"/>
    <property type="match status" value="1"/>
</dbReference>
<comment type="caution">
    <text evidence="5">The sequence shown here is derived from an EMBL/GenBank/DDBJ whole genome shotgun (WGS) entry which is preliminary data.</text>
</comment>
<name>A0AAD8R7P5_LOLMU</name>
<dbReference type="EMBL" id="JAUUTY010000006">
    <property type="protein sequence ID" value="KAK1615811.1"/>
    <property type="molecule type" value="Genomic_DNA"/>
</dbReference>
<dbReference type="Pfam" id="PF07727">
    <property type="entry name" value="RVT_2"/>
    <property type="match status" value="1"/>
</dbReference>
<evidence type="ECO:0000256" key="1">
    <source>
        <dbReference type="PROSITE-ProRule" id="PRU00047"/>
    </source>
</evidence>
<keyword evidence="2" id="KW-0175">Coiled coil</keyword>
<evidence type="ECO:0000256" key="3">
    <source>
        <dbReference type="SAM" id="MobiDB-lite"/>
    </source>
</evidence>
<evidence type="ECO:0000313" key="5">
    <source>
        <dbReference type="EMBL" id="KAK1615811.1"/>
    </source>
</evidence>
<gene>
    <name evidence="5" type="ORF">QYE76_021328</name>
</gene>
<keyword evidence="1" id="KW-0479">Metal-binding</keyword>
<dbReference type="PANTHER" id="PTHR11439">
    <property type="entry name" value="GAG-POL-RELATED RETROTRANSPOSON"/>
    <property type="match status" value="1"/>
</dbReference>
<dbReference type="InterPro" id="IPR001878">
    <property type="entry name" value="Znf_CCHC"/>
</dbReference>
<dbReference type="GO" id="GO:0003676">
    <property type="term" value="F:nucleic acid binding"/>
    <property type="evidence" value="ECO:0007669"/>
    <property type="project" value="InterPro"/>
</dbReference>
<dbReference type="SMART" id="SM00343">
    <property type="entry name" value="ZnF_C2HC"/>
    <property type="match status" value="1"/>
</dbReference>
<dbReference type="InterPro" id="IPR036875">
    <property type="entry name" value="Znf_CCHC_sf"/>
</dbReference>
<protein>
    <recommendedName>
        <fullName evidence="4">CCHC-type domain-containing protein</fullName>
    </recommendedName>
</protein>
<keyword evidence="1" id="KW-0863">Zinc-finger</keyword>
<dbReference type="Gene3D" id="6.10.140.910">
    <property type="match status" value="1"/>
</dbReference>
<dbReference type="Pfam" id="PF14223">
    <property type="entry name" value="Retrotran_gag_2"/>
    <property type="match status" value="1"/>
</dbReference>
<organism evidence="5 6">
    <name type="scientific">Lolium multiflorum</name>
    <name type="common">Italian ryegrass</name>
    <name type="synonym">Lolium perenne subsp. multiflorum</name>
    <dbReference type="NCBI Taxonomy" id="4521"/>
    <lineage>
        <taxon>Eukaryota</taxon>
        <taxon>Viridiplantae</taxon>
        <taxon>Streptophyta</taxon>
        <taxon>Embryophyta</taxon>
        <taxon>Tracheophyta</taxon>
        <taxon>Spermatophyta</taxon>
        <taxon>Magnoliopsida</taxon>
        <taxon>Liliopsida</taxon>
        <taxon>Poales</taxon>
        <taxon>Poaceae</taxon>
        <taxon>BOP clade</taxon>
        <taxon>Pooideae</taxon>
        <taxon>Poodae</taxon>
        <taxon>Poeae</taxon>
        <taxon>Poeae Chloroplast Group 2 (Poeae type)</taxon>
        <taxon>Loliodinae</taxon>
        <taxon>Loliinae</taxon>
        <taxon>Lolium</taxon>
    </lineage>
</organism>
<dbReference type="PROSITE" id="PS50158">
    <property type="entry name" value="ZF_CCHC"/>
    <property type="match status" value="1"/>
</dbReference>